<dbReference type="InterPro" id="IPR001810">
    <property type="entry name" value="F-box_dom"/>
</dbReference>
<dbReference type="PANTHER" id="PTHR32141">
    <property type="match status" value="1"/>
</dbReference>
<comment type="caution">
    <text evidence="5">The sequence shown here is derived from an EMBL/GenBank/DDBJ whole genome shotgun (WGS) entry which is preliminary data.</text>
</comment>
<feature type="domain" description="F-box/LRR-repeat protein 15/At3g58940/PEG3-like LRR" evidence="4">
    <location>
        <begin position="117"/>
        <end position="343"/>
    </location>
</feature>
<evidence type="ECO:0000256" key="1">
    <source>
        <dbReference type="SAM" id="MobiDB-lite"/>
    </source>
</evidence>
<evidence type="ECO:0000313" key="6">
    <source>
        <dbReference type="Proteomes" id="UP000324897"/>
    </source>
</evidence>
<evidence type="ECO:0000259" key="3">
    <source>
        <dbReference type="Pfam" id="PF08387"/>
    </source>
</evidence>
<dbReference type="InterPro" id="IPR036047">
    <property type="entry name" value="F-box-like_dom_sf"/>
</dbReference>
<keyword evidence="6" id="KW-1185">Reference proteome</keyword>
<dbReference type="AlphaFoldDB" id="A0A5J9VVP1"/>
<feature type="domain" description="FBD" evidence="3">
    <location>
        <begin position="361"/>
        <end position="398"/>
    </location>
</feature>
<dbReference type="Pfam" id="PF24758">
    <property type="entry name" value="LRR_At5g56370"/>
    <property type="match status" value="1"/>
</dbReference>
<dbReference type="CDD" id="cd22160">
    <property type="entry name" value="F-box_AtFBL13-like"/>
    <property type="match status" value="1"/>
</dbReference>
<reference evidence="5 6" key="1">
    <citation type="journal article" date="2019" name="Sci. Rep.">
        <title>A high-quality genome of Eragrostis curvula grass provides insights into Poaceae evolution and supports new strategies to enhance forage quality.</title>
        <authorList>
            <person name="Carballo J."/>
            <person name="Santos B.A.C.M."/>
            <person name="Zappacosta D."/>
            <person name="Garbus I."/>
            <person name="Selva J.P."/>
            <person name="Gallo C.A."/>
            <person name="Diaz A."/>
            <person name="Albertini E."/>
            <person name="Caccamo M."/>
            <person name="Echenique V."/>
        </authorList>
    </citation>
    <scope>NUCLEOTIDE SEQUENCE [LARGE SCALE GENOMIC DNA]</scope>
    <source>
        <strain evidence="6">cv. Victoria</strain>
        <tissue evidence="5">Leaf</tissue>
    </source>
</reference>
<gene>
    <name evidence="5" type="ORF">EJB05_13097</name>
</gene>
<accession>A0A5J9VVP1</accession>
<dbReference type="Gene3D" id="3.80.10.10">
    <property type="entry name" value="Ribonuclease Inhibitor"/>
    <property type="match status" value="1"/>
</dbReference>
<dbReference type="SUPFAM" id="SSF52047">
    <property type="entry name" value="RNI-like"/>
    <property type="match status" value="1"/>
</dbReference>
<dbReference type="SUPFAM" id="SSF81383">
    <property type="entry name" value="F-box domain"/>
    <property type="match status" value="1"/>
</dbReference>
<dbReference type="Gramene" id="TVU39665">
    <property type="protein sequence ID" value="TVU39665"/>
    <property type="gene ID" value="EJB05_13097"/>
</dbReference>
<name>A0A5J9VVP1_9POAL</name>
<sequence>MGVVTRAQAKRKRSQESGSQEQPPPSPGVSGGGGSDPDLISRLPDEILGSIITLLPTKEGARTQSLSSRWRPLWCSAPLNLSVRGTSIDGAAVSRILSAHRGPARRFEVANISLAGLEGWLRSHVLDGLQELLFSYSSAATVTPQMPPSALRFRSNLRVAHFGCCNFPDAVAADQLRFPNLQHLTLRSVTISEDSLHALLANCPALYSLTLQLSYGFQRLRITSRSLNCCAVSYYDRPATEITLKELIVEDAPCLEKLLYGHLGDDGIRLSVVSSPKLRVIGRLTDQIGRLELGTTLFQGFQAVRIVTVVRTVKVLALWNHNLCLNAIINFLRCFPCLEKLYILTYALGMENEWCHKPLERIECLDLHFKKLVLGFYLGNKSHADFTTYFILNARVLELVKLNVELHQAKNKKWTDKQRKLLQLENRASSGAHIDFASYNCSSSPKEIHELSDPFEYRF</sequence>
<dbReference type="InterPro" id="IPR006566">
    <property type="entry name" value="FBD"/>
</dbReference>
<evidence type="ECO:0000259" key="2">
    <source>
        <dbReference type="Pfam" id="PF00646"/>
    </source>
</evidence>
<dbReference type="InterPro" id="IPR053781">
    <property type="entry name" value="F-box_AtFBL13-like"/>
</dbReference>
<dbReference type="EMBL" id="RWGY01000007">
    <property type="protein sequence ID" value="TVU39665.1"/>
    <property type="molecule type" value="Genomic_DNA"/>
</dbReference>
<feature type="domain" description="F-box" evidence="2">
    <location>
        <begin position="40"/>
        <end position="79"/>
    </location>
</feature>
<protein>
    <submittedName>
        <fullName evidence="5">Uncharacterized protein</fullName>
    </submittedName>
</protein>
<dbReference type="Pfam" id="PF08387">
    <property type="entry name" value="FBD"/>
    <property type="match status" value="1"/>
</dbReference>
<dbReference type="InterPro" id="IPR055302">
    <property type="entry name" value="F-box_dom-containing"/>
</dbReference>
<evidence type="ECO:0000259" key="4">
    <source>
        <dbReference type="Pfam" id="PF24758"/>
    </source>
</evidence>
<dbReference type="InterPro" id="IPR055411">
    <property type="entry name" value="LRR_FXL15/At3g58940/PEG3-like"/>
</dbReference>
<dbReference type="Pfam" id="PF00646">
    <property type="entry name" value="F-box"/>
    <property type="match status" value="1"/>
</dbReference>
<dbReference type="InterPro" id="IPR032675">
    <property type="entry name" value="LRR_dom_sf"/>
</dbReference>
<feature type="non-terminal residue" evidence="5">
    <location>
        <position position="1"/>
    </location>
</feature>
<proteinExistence type="predicted"/>
<feature type="region of interest" description="Disordered" evidence="1">
    <location>
        <begin position="1"/>
        <end position="39"/>
    </location>
</feature>
<dbReference type="Proteomes" id="UP000324897">
    <property type="component" value="Chromosome 4"/>
</dbReference>
<organism evidence="5 6">
    <name type="scientific">Eragrostis curvula</name>
    <name type="common">weeping love grass</name>
    <dbReference type="NCBI Taxonomy" id="38414"/>
    <lineage>
        <taxon>Eukaryota</taxon>
        <taxon>Viridiplantae</taxon>
        <taxon>Streptophyta</taxon>
        <taxon>Embryophyta</taxon>
        <taxon>Tracheophyta</taxon>
        <taxon>Spermatophyta</taxon>
        <taxon>Magnoliopsida</taxon>
        <taxon>Liliopsida</taxon>
        <taxon>Poales</taxon>
        <taxon>Poaceae</taxon>
        <taxon>PACMAD clade</taxon>
        <taxon>Chloridoideae</taxon>
        <taxon>Eragrostideae</taxon>
        <taxon>Eragrostidinae</taxon>
        <taxon>Eragrostis</taxon>
    </lineage>
</organism>
<dbReference type="OrthoDB" id="689410at2759"/>
<evidence type="ECO:0000313" key="5">
    <source>
        <dbReference type="EMBL" id="TVU39665.1"/>
    </source>
</evidence>
<dbReference type="PANTHER" id="PTHR32141:SF168">
    <property type="entry name" value="OS12G0595200 PROTEIN"/>
    <property type="match status" value="1"/>
</dbReference>